<evidence type="ECO:0000313" key="1">
    <source>
        <dbReference type="EMBL" id="AAG27194.1"/>
    </source>
</evidence>
<dbReference type="Pfam" id="PF03970">
    <property type="entry name" value="Herpes_UL37_1"/>
    <property type="match status" value="1"/>
</dbReference>
<accession>A0A2D0TCK2</accession>
<keyword evidence="2" id="KW-1185">Reference proteome</keyword>
<dbReference type="InterPro" id="IPR005655">
    <property type="entry name" value="Herpes_UL37"/>
</dbReference>
<dbReference type="EMBL" id="AF275348">
    <property type="protein sequence ID" value="AAG27194.1"/>
    <property type="molecule type" value="Genomic_DNA"/>
</dbReference>
<evidence type="ECO:0000313" key="2">
    <source>
        <dbReference type="Proteomes" id="UP000159358"/>
    </source>
</evidence>
<name>A0A2D0TCK2_CHV9D</name>
<dbReference type="RefSeq" id="NP_077436.1">
    <property type="nucleotide sequence ID" value="NC_002686.2"/>
</dbReference>
<protein>
    <recommendedName>
        <fullName evidence="3">Inner tegument protein</fullName>
    </recommendedName>
</protein>
<dbReference type="GeneID" id="920525"/>
<dbReference type="GO" id="GO:0019068">
    <property type="term" value="P:virion assembly"/>
    <property type="evidence" value="ECO:0007669"/>
    <property type="project" value="InterPro"/>
</dbReference>
<organismHost>
    <name type="scientific">Chlorocebus aethiops</name>
    <name type="common">Green monkey</name>
    <name type="synonym">Cercopithecus aethiops</name>
    <dbReference type="NCBI Taxonomy" id="9534"/>
</organismHost>
<dbReference type="Proteomes" id="UP000159358">
    <property type="component" value="Segment"/>
</dbReference>
<dbReference type="KEGG" id="vg:920525"/>
<organism evidence="1 2">
    <name type="scientific">Cercopithecine herpesvirus 9 (strain DHV)</name>
    <name type="common">CeHV-9</name>
    <name type="synonym">Simian varicella virus</name>
    <dbReference type="NCBI Taxonomy" id="36348"/>
    <lineage>
        <taxon>Viruses</taxon>
        <taxon>Duplodnaviria</taxon>
        <taxon>Heunggongvirae</taxon>
        <taxon>Peploviricota</taxon>
        <taxon>Herviviricetes</taxon>
        <taxon>Herpesvirales</taxon>
        <taxon>Orthoherpesviridae</taxon>
        <taxon>Alphaherpesvirinae</taxon>
        <taxon>Varicellovirus</taxon>
        <taxon>Varicellovirus cercopithecinealpha9</taxon>
    </lineage>
</organism>
<evidence type="ECO:0008006" key="3">
    <source>
        <dbReference type="Google" id="ProtNLM"/>
    </source>
</evidence>
<reference evidence="1 2" key="1">
    <citation type="journal article" date="2001" name="Virology">
        <title>The DNA sequence of the simian varicella virus genome.</title>
        <authorList>
            <person name="Gray W.L."/>
            <person name="Starnes H.B."/>
            <person name="White M.W."/>
            <person name="Mahalingam R."/>
        </authorList>
    </citation>
    <scope>NUCLEOTIDE SEQUENCE [LARGE SCALE GENOMIC DNA]</scope>
</reference>
<sequence length="1041" mass="116815">MWFDVFCIVHPTVDIMETAITQNLLNDLKSLSSKDDSSETIWPPEKVETARISIVKFLRSTQEIPLENTLWTELHKVICNVYAHTFLIEASFLAENLPGLIFWKLESHCTQNVMQHMETLKQLCNNIQSRETLQRLTLHSLRTSAKLGPVSINSLVTDWINMFEVAVRDINEATKLPFLYARQGMVESAVAALTHQRFALLYDMPIVQDGLRILTQRASWLIPFTIMWSHIQSDSFTPLTKCLFIINLADEYFDDTPVSYLTDLFNDNIIHVKDIAFVPIEEAIVQATTVHGARINAALAHQNLSIRQTQPGTATHRLRVDVNIWDNNILSLSAPGIHIDGLLHLITTDPTAETTAGAAVAECVRVAWERVQASTSPNSLVLALLEAGFTRYTCKLLRKFVTHCTLGLHSLYDTHITHEVCKLTDFQQTIGCVSLVGGLAYQLLETYAPTAHYVSTYTHILSETEKRYETLIPALGLPPGGLGQIMRRCFAPRPLISSIQLARKTLVEEINTAETRKTVLHLQHTRETQPGARVTREAILTWFDFRMESRWGINPPVDTQLSPPINTTVPTTGIQSAMIKAAMDITYPSKCIYSSILETPSFVPYVISTCVYDALYATTNCFFGPEGIKQVLSVLIWARDYGSGFVPNADGYRTKLCALITLLEPFSQQVNLVILPGHVAAVESLLRELYQTVIVAIELLPQHVRPVLPEIPSITSSIFLATLYYDELFSRFKRFKVSSVALMDNFMTNTLKIQRSMLQLRKFFACQFISTVDPQVVCICHPNSTKANMQQIGMWTLKDVVDAIMHVIDNLQGVRTQMRIDLSAFRTITTETSAALQDCETLMTKTSTCDSINLLFSTLASRYAHFTQEQLDVLLRVNKLVCGNCVPGLGNVDKFLTRWKNIISAFNRATTSPCVDFIASAIGDIKTVIENVYSDRTSTPEAYLKHARGMDNHNNAVMYIMNDKPQTTPNVSDTSGEILTSHVNINDWTSVNVKILTSGIRTPQTTEAIHNASSVLIEQRWLMIDEILSEVDAYLGLLKTK</sequence>
<proteinExistence type="predicted"/>